<dbReference type="InterPro" id="IPR000668">
    <property type="entry name" value="Peptidase_C1A_C"/>
</dbReference>
<dbReference type="InterPro" id="IPR013201">
    <property type="entry name" value="Prot_inhib_I29"/>
</dbReference>
<dbReference type="GO" id="GO:0008234">
    <property type="term" value="F:cysteine-type peptidase activity"/>
    <property type="evidence" value="ECO:0007669"/>
    <property type="project" value="UniProtKB-KW"/>
</dbReference>
<dbReference type="PANTHER" id="PTHR12411">
    <property type="entry name" value="CYSTEINE PROTEASE FAMILY C1-RELATED"/>
    <property type="match status" value="1"/>
</dbReference>
<dbReference type="InterPro" id="IPR025660">
    <property type="entry name" value="Pept_his_AS"/>
</dbReference>
<evidence type="ECO:0008006" key="12">
    <source>
        <dbReference type="Google" id="ProtNLM"/>
    </source>
</evidence>
<comment type="similarity">
    <text evidence="1">Belongs to the peptidase C1 family.</text>
</comment>
<protein>
    <recommendedName>
        <fullName evidence="12">Cathepsin O</fullName>
    </recommendedName>
</protein>
<feature type="domain" description="Cathepsin propeptide inhibitor" evidence="9">
    <location>
        <begin position="38"/>
        <end position="100"/>
    </location>
</feature>
<dbReference type="GO" id="GO:0006508">
    <property type="term" value="P:proteolysis"/>
    <property type="evidence" value="ECO:0007669"/>
    <property type="project" value="UniProtKB-KW"/>
</dbReference>
<evidence type="ECO:0000256" key="6">
    <source>
        <dbReference type="ARBA" id="ARBA00023157"/>
    </source>
</evidence>
<dbReference type="SMART" id="SM00848">
    <property type="entry name" value="Inhibitor_I29"/>
    <property type="match status" value="1"/>
</dbReference>
<keyword evidence="7" id="KW-0732">Signal</keyword>
<dbReference type="PROSITE" id="PS00639">
    <property type="entry name" value="THIOL_PROTEASE_HIS"/>
    <property type="match status" value="1"/>
</dbReference>
<dbReference type="CDD" id="cd02248">
    <property type="entry name" value="Peptidase_C1A"/>
    <property type="match status" value="2"/>
</dbReference>
<evidence type="ECO:0000256" key="4">
    <source>
        <dbReference type="ARBA" id="ARBA00022807"/>
    </source>
</evidence>
<evidence type="ECO:0000259" key="9">
    <source>
        <dbReference type="SMART" id="SM00848"/>
    </source>
</evidence>
<evidence type="ECO:0000256" key="2">
    <source>
        <dbReference type="ARBA" id="ARBA00022670"/>
    </source>
</evidence>
<dbReference type="PROSITE" id="PS00139">
    <property type="entry name" value="THIOL_PROTEASE_CYS"/>
    <property type="match status" value="1"/>
</dbReference>
<keyword evidence="2" id="KW-0645">Protease</keyword>
<evidence type="ECO:0000256" key="1">
    <source>
        <dbReference type="ARBA" id="ARBA00008455"/>
    </source>
</evidence>
<sequence>MAKWWNWVLGIALFSLLFLAIPLSYSPKRTKEQLMPMFDDYIEKFNKSYKNKPEEYAVRFEHFMASMNEIDRLNSESRGPDHLKARYGLTKLSDMSAAEYKELHLSDEKLAKSPGMYGKSWGQKMDREKYETDGSHQHNNPHDNVYIISKNSRKKRAVLPMQVDWRSKGVIGPVRNQGLCGACWAFSTIGTMEAMAAINTGKLQPLSVQEAIDCAVLGNAGCAGGDICLLLDWLLLTKMPVERDVEYPLRLMNGVCQAKKNATGVRVSSFTCDDFRGSEQKIIEALATHGPVAVAVNALSWQNYLDGVIQYHCSGAAADLNHAVQLVGYDLTADIPYYIAKNSWGSDFGLGGYLHLAIGGNICGLANEVATINVKSLKEISRLNALQPGNVYGLNKFSDMSKQEFRRNMLAPVVRECKFLERKRCPYLANRRFRESNATAYRKSENIPPRFDWRERGVVSRVVSQKYCHGCWAISIVGTMETMAAIDTGKLYPLSAQELIDCAPNNRCRGGNVREALDFLCGAHESFPIVHEHDYPLILVDEPCRIPKHSRPSGVKIRNFVNKCNMGKDSMLSMIANHGPLVVVVNAHIWYYYTSGVIQRACPSEWKYMDHVVQIVGYDLTAEVPYYIVKNSWGDDFGEDGYLKLAIKGNVCGVRNNVAYFDVV</sequence>
<feature type="domain" description="Peptidase C1A papain C-terminal" evidence="8">
    <location>
        <begin position="159"/>
        <end position="373"/>
    </location>
</feature>
<dbReference type="SUPFAM" id="SSF54001">
    <property type="entry name" value="Cysteine proteinases"/>
    <property type="match status" value="2"/>
</dbReference>
<proteinExistence type="inferred from homology"/>
<evidence type="ECO:0000256" key="7">
    <source>
        <dbReference type="SAM" id="SignalP"/>
    </source>
</evidence>
<feature type="chain" id="PRO_5044740576" description="Cathepsin O" evidence="7">
    <location>
        <begin position="21"/>
        <end position="664"/>
    </location>
</feature>
<organism evidence="10 11">
    <name type="scientific">Loxostege sticticalis</name>
    <name type="common">Beet webworm moth</name>
    <dbReference type="NCBI Taxonomy" id="481309"/>
    <lineage>
        <taxon>Eukaryota</taxon>
        <taxon>Metazoa</taxon>
        <taxon>Ecdysozoa</taxon>
        <taxon>Arthropoda</taxon>
        <taxon>Hexapoda</taxon>
        <taxon>Insecta</taxon>
        <taxon>Pterygota</taxon>
        <taxon>Neoptera</taxon>
        <taxon>Endopterygota</taxon>
        <taxon>Lepidoptera</taxon>
        <taxon>Glossata</taxon>
        <taxon>Ditrysia</taxon>
        <taxon>Pyraloidea</taxon>
        <taxon>Crambidae</taxon>
        <taxon>Pyraustinae</taxon>
        <taxon>Loxostege</taxon>
    </lineage>
</organism>
<accession>A0ABD0SW49</accession>
<dbReference type="SMART" id="SM00645">
    <property type="entry name" value="Pept_C1"/>
    <property type="match status" value="2"/>
</dbReference>
<dbReference type="AlphaFoldDB" id="A0ABD0SW49"/>
<keyword evidence="4" id="KW-0788">Thiol protease</keyword>
<dbReference type="EMBL" id="JBEDNZ010000014">
    <property type="protein sequence ID" value="KAL0829977.1"/>
    <property type="molecule type" value="Genomic_DNA"/>
</dbReference>
<dbReference type="InterPro" id="IPR013128">
    <property type="entry name" value="Peptidase_C1A"/>
</dbReference>
<feature type="domain" description="Peptidase C1A papain C-terminal" evidence="8">
    <location>
        <begin position="447"/>
        <end position="663"/>
    </location>
</feature>
<evidence type="ECO:0000256" key="5">
    <source>
        <dbReference type="ARBA" id="ARBA00023145"/>
    </source>
</evidence>
<reference evidence="10 11" key="1">
    <citation type="submission" date="2024-06" db="EMBL/GenBank/DDBJ databases">
        <title>A chromosome-level genome assembly of beet webworm, Loxostege sticticalis.</title>
        <authorList>
            <person name="Zhang Y."/>
        </authorList>
    </citation>
    <scope>NUCLEOTIDE SEQUENCE [LARGE SCALE GENOMIC DNA]</scope>
    <source>
        <strain evidence="10">AQ028</strain>
        <tissue evidence="10">Male pupae</tissue>
    </source>
</reference>
<dbReference type="PRINTS" id="PR00705">
    <property type="entry name" value="PAPAIN"/>
</dbReference>
<evidence type="ECO:0000259" key="8">
    <source>
        <dbReference type="SMART" id="SM00645"/>
    </source>
</evidence>
<evidence type="ECO:0000256" key="3">
    <source>
        <dbReference type="ARBA" id="ARBA00022801"/>
    </source>
</evidence>
<evidence type="ECO:0000313" key="11">
    <source>
        <dbReference type="Proteomes" id="UP001549921"/>
    </source>
</evidence>
<comment type="caution">
    <text evidence="10">The sequence shown here is derived from an EMBL/GenBank/DDBJ whole genome shotgun (WGS) entry which is preliminary data.</text>
</comment>
<gene>
    <name evidence="10" type="ORF">ABMA28_003441</name>
</gene>
<evidence type="ECO:0000313" key="10">
    <source>
        <dbReference type="EMBL" id="KAL0829977.1"/>
    </source>
</evidence>
<dbReference type="Pfam" id="PF00112">
    <property type="entry name" value="Peptidase_C1"/>
    <property type="match status" value="2"/>
</dbReference>
<keyword evidence="6" id="KW-1015">Disulfide bond</keyword>
<keyword evidence="5" id="KW-0865">Zymogen</keyword>
<dbReference type="Gene3D" id="3.90.70.10">
    <property type="entry name" value="Cysteine proteinases"/>
    <property type="match status" value="2"/>
</dbReference>
<dbReference type="InterPro" id="IPR000169">
    <property type="entry name" value="Pept_cys_AS"/>
</dbReference>
<dbReference type="Pfam" id="PF08246">
    <property type="entry name" value="Inhibitor_I29"/>
    <property type="match status" value="1"/>
</dbReference>
<name>A0ABD0SW49_LOXSC</name>
<dbReference type="InterPro" id="IPR038765">
    <property type="entry name" value="Papain-like_cys_pep_sf"/>
</dbReference>
<keyword evidence="3" id="KW-0378">Hydrolase</keyword>
<feature type="signal peptide" evidence="7">
    <location>
        <begin position="1"/>
        <end position="20"/>
    </location>
</feature>
<dbReference type="Proteomes" id="UP001549921">
    <property type="component" value="Unassembled WGS sequence"/>
</dbReference>
<dbReference type="InterPro" id="IPR039417">
    <property type="entry name" value="Peptidase_C1A_papain-like"/>
</dbReference>